<evidence type="ECO:0000313" key="1">
    <source>
        <dbReference type="EMBL" id="PBK97622.1"/>
    </source>
</evidence>
<dbReference type="Proteomes" id="UP000217790">
    <property type="component" value="Unassembled WGS sequence"/>
</dbReference>
<dbReference type="EMBL" id="KZ293649">
    <property type="protein sequence ID" value="PBK97622.1"/>
    <property type="molecule type" value="Genomic_DNA"/>
</dbReference>
<protein>
    <submittedName>
        <fullName evidence="1">Uncharacterized protein</fullName>
    </submittedName>
</protein>
<organism evidence="1 2">
    <name type="scientific">Armillaria gallica</name>
    <name type="common">Bulbous honey fungus</name>
    <name type="synonym">Armillaria bulbosa</name>
    <dbReference type="NCBI Taxonomy" id="47427"/>
    <lineage>
        <taxon>Eukaryota</taxon>
        <taxon>Fungi</taxon>
        <taxon>Dikarya</taxon>
        <taxon>Basidiomycota</taxon>
        <taxon>Agaricomycotina</taxon>
        <taxon>Agaricomycetes</taxon>
        <taxon>Agaricomycetidae</taxon>
        <taxon>Agaricales</taxon>
        <taxon>Marasmiineae</taxon>
        <taxon>Physalacriaceae</taxon>
        <taxon>Armillaria</taxon>
    </lineage>
</organism>
<gene>
    <name evidence="1" type="ORF">ARMGADRAFT_646376</name>
</gene>
<proteinExistence type="predicted"/>
<reference evidence="2" key="1">
    <citation type="journal article" date="2017" name="Nat. Ecol. Evol.">
        <title>Genome expansion and lineage-specific genetic innovations in the forest pathogenic fungi Armillaria.</title>
        <authorList>
            <person name="Sipos G."/>
            <person name="Prasanna A.N."/>
            <person name="Walter M.C."/>
            <person name="O'Connor E."/>
            <person name="Balint B."/>
            <person name="Krizsan K."/>
            <person name="Kiss B."/>
            <person name="Hess J."/>
            <person name="Varga T."/>
            <person name="Slot J."/>
            <person name="Riley R."/>
            <person name="Boka B."/>
            <person name="Rigling D."/>
            <person name="Barry K."/>
            <person name="Lee J."/>
            <person name="Mihaltcheva S."/>
            <person name="LaButti K."/>
            <person name="Lipzen A."/>
            <person name="Waldron R."/>
            <person name="Moloney N.M."/>
            <person name="Sperisen C."/>
            <person name="Kredics L."/>
            <person name="Vagvoelgyi C."/>
            <person name="Patrignani A."/>
            <person name="Fitzpatrick D."/>
            <person name="Nagy I."/>
            <person name="Doyle S."/>
            <person name="Anderson J.B."/>
            <person name="Grigoriev I.V."/>
            <person name="Gueldener U."/>
            <person name="Muensterkoetter M."/>
            <person name="Nagy L.G."/>
        </authorList>
    </citation>
    <scope>NUCLEOTIDE SEQUENCE [LARGE SCALE GENOMIC DNA]</scope>
    <source>
        <strain evidence="2">Ar21-2</strain>
    </source>
</reference>
<dbReference type="AlphaFoldDB" id="A0A2H3E1Q6"/>
<accession>A0A2H3E1Q6</accession>
<evidence type="ECO:0000313" key="2">
    <source>
        <dbReference type="Proteomes" id="UP000217790"/>
    </source>
</evidence>
<sequence length="88" mass="9542">MASRYPTGSNSLGFRRIQYRLKLVVGSVKICACLATASACRCDFPSRTSGIARLFVSSCDEGPTVVDPNYILPCKTYLRSTGTIVDSK</sequence>
<name>A0A2H3E1Q6_ARMGA</name>
<dbReference type="InParanoid" id="A0A2H3E1Q6"/>
<keyword evidence="2" id="KW-1185">Reference proteome</keyword>